<evidence type="ECO:0000256" key="1">
    <source>
        <dbReference type="ARBA" id="ARBA00038494"/>
    </source>
</evidence>
<evidence type="ECO:0000313" key="3">
    <source>
        <dbReference type="EMBL" id="MBE9395777.1"/>
    </source>
</evidence>
<dbReference type="Pfam" id="PF00535">
    <property type="entry name" value="Glycos_transf_2"/>
    <property type="match status" value="1"/>
</dbReference>
<name>A0A8J7F7U2_9GAMM</name>
<accession>A0A8J7F7U2</accession>
<dbReference type="PANTHER" id="PTHR43630:SF2">
    <property type="entry name" value="GLYCOSYLTRANSFERASE"/>
    <property type="match status" value="1"/>
</dbReference>
<proteinExistence type="inferred from homology"/>
<dbReference type="Proteomes" id="UP000640333">
    <property type="component" value="Unassembled WGS sequence"/>
</dbReference>
<organism evidence="3 4">
    <name type="scientific">Pontibacterium sinense</name>
    <dbReference type="NCBI Taxonomy" id="2781979"/>
    <lineage>
        <taxon>Bacteria</taxon>
        <taxon>Pseudomonadati</taxon>
        <taxon>Pseudomonadota</taxon>
        <taxon>Gammaproteobacteria</taxon>
        <taxon>Oceanospirillales</taxon>
        <taxon>Oceanospirillaceae</taxon>
        <taxon>Pontibacterium</taxon>
    </lineage>
</organism>
<dbReference type="InterPro" id="IPR001173">
    <property type="entry name" value="Glyco_trans_2-like"/>
</dbReference>
<keyword evidence="4" id="KW-1185">Reference proteome</keyword>
<dbReference type="AlphaFoldDB" id="A0A8J7F7U2"/>
<comment type="similarity">
    <text evidence="1">Belongs to the glycosyltransferase 2 family. WaaE/KdtX subfamily.</text>
</comment>
<dbReference type="RefSeq" id="WP_193951335.1">
    <property type="nucleotide sequence ID" value="NZ_JADEYS010000001.1"/>
</dbReference>
<dbReference type="CDD" id="cd02511">
    <property type="entry name" value="Beta4Glucosyltransferase"/>
    <property type="match status" value="1"/>
</dbReference>
<reference evidence="3" key="1">
    <citation type="submission" date="2020-10" db="EMBL/GenBank/DDBJ databases">
        <title>Bacterium isolated from coastal waters sediment.</title>
        <authorList>
            <person name="Chen R.-J."/>
            <person name="Lu D.-C."/>
            <person name="Zhu K.-L."/>
            <person name="Du Z.-J."/>
        </authorList>
    </citation>
    <scope>NUCLEOTIDE SEQUENCE</scope>
    <source>
        <strain evidence="3">N1Y112</strain>
    </source>
</reference>
<dbReference type="InterPro" id="IPR029044">
    <property type="entry name" value="Nucleotide-diphossugar_trans"/>
</dbReference>
<feature type="domain" description="Glycosyltransferase 2-like" evidence="2">
    <location>
        <begin position="3"/>
        <end position="122"/>
    </location>
</feature>
<dbReference type="Gene3D" id="3.90.550.10">
    <property type="entry name" value="Spore Coat Polysaccharide Biosynthesis Protein SpsA, Chain A"/>
    <property type="match status" value="1"/>
</dbReference>
<dbReference type="PANTHER" id="PTHR43630">
    <property type="entry name" value="POLY-BETA-1,6-N-ACETYL-D-GLUCOSAMINE SYNTHASE"/>
    <property type="match status" value="1"/>
</dbReference>
<comment type="caution">
    <text evidence="3">The sequence shown here is derived from an EMBL/GenBank/DDBJ whole genome shotgun (WGS) entry which is preliminary data.</text>
</comment>
<protein>
    <submittedName>
        <fullName evidence="3">Glycosyltransferase family 2 protein</fullName>
    </submittedName>
</protein>
<dbReference type="EMBL" id="JADEYS010000001">
    <property type="protein sequence ID" value="MBE9395777.1"/>
    <property type="molecule type" value="Genomic_DNA"/>
</dbReference>
<evidence type="ECO:0000259" key="2">
    <source>
        <dbReference type="Pfam" id="PF00535"/>
    </source>
</evidence>
<evidence type="ECO:0000313" key="4">
    <source>
        <dbReference type="Proteomes" id="UP000640333"/>
    </source>
</evidence>
<sequence>MISVYLVVKNEEHNIERVLDSVRDFDDIVVVDSGSTDRTMELAGKYTDRLFARDWTGMAEQKEYAKSLCKHDWVLNLDADEELTDVLRAQIFEVVEQPDLSGANIPIQEHFIGQAVHQKTKQNRHIRLFRQSQGAYGKERFHESPVVKGKIVELDGAINHYGEVSVEVKVDKVNRYSSGKAMDKFEKGKRSSLPKLLLVMPVTFLKSYFLRRNCYNGRRGFIGSMINAFYAFLKEAKLYELELLARDEQKQDSSK</sequence>
<gene>
    <name evidence="3" type="ORF">IOQ59_00740</name>
</gene>
<dbReference type="SUPFAM" id="SSF53448">
    <property type="entry name" value="Nucleotide-diphospho-sugar transferases"/>
    <property type="match status" value="1"/>
</dbReference>